<evidence type="ECO:0000313" key="2">
    <source>
        <dbReference type="Proteomes" id="UP000485058"/>
    </source>
</evidence>
<feature type="non-terminal residue" evidence="1">
    <location>
        <position position="1"/>
    </location>
</feature>
<sequence length="119" mass="12167">MEALVRDKGAAVLYLHLAALPCPYLCPWWAGWACLPAEPWCACCAWLASECWAQALRLLAVWLPGYMGAVAGCRGPPSGTTSGPALAGHVAGSRLGGAGGGPPALLELPACRPGGLLMV</sequence>
<dbReference type="AlphaFoldDB" id="A0A699YI57"/>
<proteinExistence type="predicted"/>
<comment type="caution">
    <text evidence="1">The sequence shown here is derived from an EMBL/GenBank/DDBJ whole genome shotgun (WGS) entry which is preliminary data.</text>
</comment>
<keyword evidence="2" id="KW-1185">Reference proteome</keyword>
<protein>
    <submittedName>
        <fullName evidence="1">Uncharacterized protein</fullName>
    </submittedName>
</protein>
<reference evidence="1 2" key="1">
    <citation type="submission" date="2020-02" db="EMBL/GenBank/DDBJ databases">
        <title>Draft genome sequence of Haematococcus lacustris strain NIES-144.</title>
        <authorList>
            <person name="Morimoto D."/>
            <person name="Nakagawa S."/>
            <person name="Yoshida T."/>
            <person name="Sawayama S."/>
        </authorList>
    </citation>
    <scope>NUCLEOTIDE SEQUENCE [LARGE SCALE GENOMIC DNA]</scope>
    <source>
        <strain evidence="1 2">NIES-144</strain>
    </source>
</reference>
<name>A0A699YI57_HAELA</name>
<accession>A0A699YI57</accession>
<dbReference type="Proteomes" id="UP000485058">
    <property type="component" value="Unassembled WGS sequence"/>
</dbReference>
<gene>
    <name evidence="1" type="ORF">HaLaN_01345</name>
</gene>
<dbReference type="EMBL" id="BLLF01000050">
    <property type="protein sequence ID" value="GFH06676.1"/>
    <property type="molecule type" value="Genomic_DNA"/>
</dbReference>
<evidence type="ECO:0000313" key="1">
    <source>
        <dbReference type="EMBL" id="GFH06676.1"/>
    </source>
</evidence>
<organism evidence="1 2">
    <name type="scientific">Haematococcus lacustris</name>
    <name type="common">Green alga</name>
    <name type="synonym">Haematococcus pluvialis</name>
    <dbReference type="NCBI Taxonomy" id="44745"/>
    <lineage>
        <taxon>Eukaryota</taxon>
        <taxon>Viridiplantae</taxon>
        <taxon>Chlorophyta</taxon>
        <taxon>core chlorophytes</taxon>
        <taxon>Chlorophyceae</taxon>
        <taxon>CS clade</taxon>
        <taxon>Chlamydomonadales</taxon>
        <taxon>Haematococcaceae</taxon>
        <taxon>Haematococcus</taxon>
    </lineage>
</organism>